<dbReference type="SUPFAM" id="SSF56672">
    <property type="entry name" value="DNA/RNA polymerases"/>
    <property type="match status" value="1"/>
</dbReference>
<keyword evidence="8" id="KW-0408">Iron</keyword>
<feature type="binding site" evidence="9">
    <location>
        <position position="72"/>
    </location>
    <ligand>
        <name>Ca(2+)</name>
        <dbReference type="ChEBI" id="CHEBI:29108"/>
        <label>1</label>
    </ligand>
</feature>
<dbReference type="Gene3D" id="2.40.70.10">
    <property type="entry name" value="Acid Proteases"/>
    <property type="match status" value="1"/>
</dbReference>
<dbReference type="EMBL" id="CP144694">
    <property type="protein sequence ID" value="WVZ02941.1"/>
    <property type="molecule type" value="Genomic_DNA"/>
</dbReference>
<dbReference type="PRINTS" id="PR00461">
    <property type="entry name" value="PLPEROXIDASE"/>
</dbReference>
<feature type="binding site" evidence="9">
    <location>
        <position position="84"/>
    </location>
    <ligand>
        <name>Ca(2+)</name>
        <dbReference type="ChEBI" id="CHEBI:29108"/>
        <label>1</label>
    </ligand>
</feature>
<dbReference type="Pfam" id="PF00078">
    <property type="entry name" value="RVT_1"/>
    <property type="match status" value="1"/>
</dbReference>
<keyword evidence="15" id="KW-1185">Reference proteome</keyword>
<evidence type="ECO:0000259" key="13">
    <source>
        <dbReference type="PROSITE" id="PS50873"/>
    </source>
</evidence>
<dbReference type="PROSITE" id="PS50873">
    <property type="entry name" value="PEROXIDASE_4"/>
    <property type="match status" value="1"/>
</dbReference>
<dbReference type="CDD" id="cd00303">
    <property type="entry name" value="retropepsin_like"/>
    <property type="match status" value="1"/>
</dbReference>
<sequence length="1089" mass="124335">MKKLALEQSAREVDGLLPSLGKKYEHPRAKARCERTLNGADVEMIGGLGKEATTDRPMKRRLKRLVQGCDASILLDDSATFTGEKNAFPNRNSARGFEVIDTIKTNVKAACNATVSCADILALATIDGVVLATDDRLNKIMNQSSYWAIIGPTLIIGLVAHQSKRNLIVNSLLLGITLLRTQVLPPHTPNLSVGVPLQSLKSVGRSQPKKNERSKSRRTKQSSPAKRQKAVKPRHPGQFPMVTTRNMDNYNSVDMIRELQAHLEAQTKRVEEQAQTIRQQQEFQQTQAKRMEEQAQIIRQQQELQQKQADEIARLRARRPPLEIFDTQGSQNGDQSSPELLPFTEAVMQAPMPDQPPQLMEKFDGTSDLDHHIRNFVDYMASTPKVEALEWYYTLPPNSIDNFRTVTNLFKRQYAINRREEVTPAELVNINQGKDETLRAFVQRYNEAARRVNGQFTQLSKARIRLGAFICQTTQYNGGNLREINRVHQDGRSEKISLEDSQKGLTDAPRSPIRSLRETQHPREKECSKELYKPISPSFANETHLSMRITLRYADITIIGDTLQKLERLIRIGYLREFIREGTNQGRRSPERRRRNDRPKDRSRSRSGGREHDRPARGRIDMISEGFAGGGASFSAQKRHLRNLQSVHTIGHHYLSMPDITFTNADFHAPDPNQDDPMVITARIMQYDVSKVLIDKGSSVNILYWATFQKMELSEDTVAPFNEQILGFAGERMDTRGYLDLRTRLGTGENTKELRVRFLLVEANTYNALLGRPCLNAFGADVSTPHLAMKFPSEKGIICTVRADQKTAQQCYVARLKMAPYVSQDKAKRLETILVDLDPRTNTDDQIEPQGEVKTTNKYHRAGLQSNDERNLTELLRANSKQFAWSAADMPGIHPSIITHKLSVFREARPVAQKKRRFGDEKRDVVQEEVNKLIDANFIRENMAGKRRDDFTDLNKASPKDSYPLPSVDRLVDGVSGHEVLSFLNAYSGYNRIPMYAPDQEKTTFITERANYHYQVMSFGLKNARATYQRLMDKVFHHQIRRCMEVYVDDMVVQSHSLQQHLRDLGEVFQQIKHYYMRRGRWDISSGRL</sequence>
<evidence type="ECO:0000256" key="11">
    <source>
        <dbReference type="SAM" id="Coils"/>
    </source>
</evidence>
<dbReference type="GO" id="GO:0006979">
    <property type="term" value="P:response to oxidative stress"/>
    <property type="evidence" value="ECO:0007669"/>
    <property type="project" value="InterPro"/>
</dbReference>
<feature type="region of interest" description="Disordered" evidence="12">
    <location>
        <begin position="492"/>
        <end position="529"/>
    </location>
</feature>
<dbReference type="GO" id="GO:0140825">
    <property type="term" value="F:lactoperoxidase activity"/>
    <property type="evidence" value="ECO:0007669"/>
    <property type="project" value="UniProtKB-EC"/>
</dbReference>
<evidence type="ECO:0000256" key="3">
    <source>
        <dbReference type="ARBA" id="ARBA00012313"/>
    </source>
</evidence>
<dbReference type="Pfam" id="PF00141">
    <property type="entry name" value="peroxidase"/>
    <property type="match status" value="1"/>
</dbReference>
<keyword evidence="11" id="KW-0175">Coiled coil</keyword>
<feature type="compositionally biased region" description="Basic residues" evidence="12">
    <location>
        <begin position="215"/>
        <end position="235"/>
    </location>
</feature>
<dbReference type="InterPro" id="IPR000477">
    <property type="entry name" value="RT_dom"/>
</dbReference>
<comment type="cofactor">
    <cofactor evidence="9">
        <name>Ca(2+)</name>
        <dbReference type="ChEBI" id="CHEBI:29108"/>
    </cofactor>
    <text evidence="9">Binds 2 calcium ions per subunit.</text>
</comment>
<evidence type="ECO:0000256" key="4">
    <source>
        <dbReference type="ARBA" id="ARBA00022559"/>
    </source>
</evidence>
<dbReference type="SUPFAM" id="SSF48113">
    <property type="entry name" value="Heme-dependent peroxidases"/>
    <property type="match status" value="1"/>
</dbReference>
<dbReference type="InterPro" id="IPR010255">
    <property type="entry name" value="Haem_peroxidase_sf"/>
</dbReference>
<feature type="coiled-coil region" evidence="11">
    <location>
        <begin position="256"/>
        <end position="318"/>
    </location>
</feature>
<feature type="binding site" evidence="9">
    <location>
        <position position="68"/>
    </location>
    <ligand>
        <name>Ca(2+)</name>
        <dbReference type="ChEBI" id="CHEBI:29108"/>
        <label>1</label>
    </ligand>
</feature>
<dbReference type="Proteomes" id="UP001374535">
    <property type="component" value="Chromosome 7"/>
</dbReference>
<dbReference type="InterPro" id="IPR002016">
    <property type="entry name" value="Haem_peroxidase"/>
</dbReference>
<keyword evidence="9" id="KW-0106">Calcium</keyword>
<dbReference type="InterPro" id="IPR021109">
    <property type="entry name" value="Peptidase_aspartic_dom_sf"/>
</dbReference>
<comment type="similarity">
    <text evidence="10">Belongs to the peroxidase family.</text>
</comment>
<evidence type="ECO:0000256" key="1">
    <source>
        <dbReference type="ARBA" id="ARBA00000189"/>
    </source>
</evidence>
<feature type="binding site" evidence="9">
    <location>
        <position position="66"/>
    </location>
    <ligand>
        <name>Ca(2+)</name>
        <dbReference type="ChEBI" id="CHEBI:29108"/>
        <label>1</label>
    </ligand>
</feature>
<evidence type="ECO:0000256" key="7">
    <source>
        <dbReference type="ARBA" id="ARBA00023002"/>
    </source>
</evidence>
<dbReference type="InterPro" id="IPR043502">
    <property type="entry name" value="DNA/RNA_pol_sf"/>
</dbReference>
<keyword evidence="7" id="KW-0560">Oxidoreductase</keyword>
<evidence type="ECO:0000313" key="15">
    <source>
        <dbReference type="Proteomes" id="UP001374535"/>
    </source>
</evidence>
<feature type="region of interest" description="Disordered" evidence="12">
    <location>
        <begin position="190"/>
        <end position="245"/>
    </location>
</feature>
<name>A0AAQ3RST8_VIGMU</name>
<evidence type="ECO:0000256" key="10">
    <source>
        <dbReference type="RuleBase" id="RU004241"/>
    </source>
</evidence>
<evidence type="ECO:0000256" key="8">
    <source>
        <dbReference type="ARBA" id="ARBA00023004"/>
    </source>
</evidence>
<dbReference type="InterPro" id="IPR005162">
    <property type="entry name" value="Retrotrans_gag_dom"/>
</dbReference>
<dbReference type="GO" id="GO:0020037">
    <property type="term" value="F:heme binding"/>
    <property type="evidence" value="ECO:0007669"/>
    <property type="project" value="InterPro"/>
</dbReference>
<dbReference type="InterPro" id="IPR000823">
    <property type="entry name" value="Peroxidase_pln"/>
</dbReference>
<proteinExistence type="inferred from homology"/>
<feature type="compositionally biased region" description="Basic and acidic residues" evidence="12">
    <location>
        <begin position="492"/>
        <end position="502"/>
    </location>
</feature>
<comment type="catalytic activity">
    <reaction evidence="1">
        <text>2 a phenolic donor + H2O2 = 2 a phenolic radical donor + 2 H2O</text>
        <dbReference type="Rhea" id="RHEA:56136"/>
        <dbReference type="ChEBI" id="CHEBI:15377"/>
        <dbReference type="ChEBI" id="CHEBI:16240"/>
        <dbReference type="ChEBI" id="CHEBI:139520"/>
        <dbReference type="ChEBI" id="CHEBI:139521"/>
        <dbReference type="EC" id="1.11.1.7"/>
    </reaction>
</comment>
<feature type="region of interest" description="Disordered" evidence="12">
    <location>
        <begin position="583"/>
        <end position="620"/>
    </location>
</feature>
<evidence type="ECO:0000256" key="5">
    <source>
        <dbReference type="ARBA" id="ARBA00022617"/>
    </source>
</evidence>
<dbReference type="Gene3D" id="1.10.520.10">
    <property type="match status" value="1"/>
</dbReference>
<keyword evidence="6 9" id="KW-0479">Metal-binding</keyword>
<evidence type="ECO:0000256" key="2">
    <source>
        <dbReference type="ARBA" id="ARBA00001970"/>
    </source>
</evidence>
<dbReference type="PANTHER" id="PTHR24559">
    <property type="entry name" value="TRANSPOSON TY3-I GAG-POL POLYPROTEIN"/>
    <property type="match status" value="1"/>
</dbReference>
<evidence type="ECO:0000313" key="14">
    <source>
        <dbReference type="EMBL" id="WVZ02941.1"/>
    </source>
</evidence>
<dbReference type="AlphaFoldDB" id="A0AAQ3RST8"/>
<comment type="cofactor">
    <cofactor evidence="2">
        <name>heme b</name>
        <dbReference type="ChEBI" id="CHEBI:60344"/>
    </cofactor>
</comment>
<dbReference type="EC" id="1.11.1.7" evidence="3"/>
<dbReference type="Gene3D" id="3.30.70.270">
    <property type="match status" value="1"/>
</dbReference>
<dbReference type="PANTHER" id="PTHR24559:SF444">
    <property type="entry name" value="REVERSE TRANSCRIPTASE DOMAIN-CONTAINING PROTEIN"/>
    <property type="match status" value="1"/>
</dbReference>
<evidence type="ECO:0000256" key="6">
    <source>
        <dbReference type="ARBA" id="ARBA00022723"/>
    </source>
</evidence>
<evidence type="ECO:0000256" key="12">
    <source>
        <dbReference type="SAM" id="MobiDB-lite"/>
    </source>
</evidence>
<reference evidence="14 15" key="1">
    <citation type="journal article" date="2023" name="Life. Sci Alliance">
        <title>Evolutionary insights into 3D genome organization and epigenetic landscape of Vigna mungo.</title>
        <authorList>
            <person name="Junaid A."/>
            <person name="Singh B."/>
            <person name="Bhatia S."/>
        </authorList>
    </citation>
    <scope>NUCLEOTIDE SEQUENCE [LARGE SCALE GENOMIC DNA]</scope>
    <source>
        <strain evidence="14">Urdbean</strain>
    </source>
</reference>
<dbReference type="Pfam" id="PF03732">
    <property type="entry name" value="Retrotrans_gag"/>
    <property type="match status" value="1"/>
</dbReference>
<dbReference type="InterPro" id="IPR043128">
    <property type="entry name" value="Rev_trsase/Diguanyl_cyclase"/>
</dbReference>
<feature type="compositionally biased region" description="Basic and acidic residues" evidence="12">
    <location>
        <begin position="598"/>
        <end position="620"/>
    </location>
</feature>
<keyword evidence="4" id="KW-0575">Peroxidase</keyword>
<dbReference type="InterPro" id="IPR053134">
    <property type="entry name" value="RNA-dir_DNA_polymerase"/>
</dbReference>
<accession>A0AAQ3RST8</accession>
<evidence type="ECO:0000256" key="9">
    <source>
        <dbReference type="PIRSR" id="PIRSR600823-3"/>
    </source>
</evidence>
<feature type="domain" description="Plant heme peroxidase family profile" evidence="13">
    <location>
        <begin position="65"/>
        <end position="157"/>
    </location>
</feature>
<dbReference type="CDD" id="cd01647">
    <property type="entry name" value="RT_LTR"/>
    <property type="match status" value="1"/>
</dbReference>
<dbReference type="Gene3D" id="3.10.10.10">
    <property type="entry name" value="HIV Type 1 Reverse Transcriptase, subunit A, domain 1"/>
    <property type="match status" value="1"/>
</dbReference>
<feature type="binding site" evidence="9">
    <location>
        <position position="70"/>
    </location>
    <ligand>
        <name>Ca(2+)</name>
        <dbReference type="ChEBI" id="CHEBI:29108"/>
        <label>1</label>
    </ligand>
</feature>
<organism evidence="14 15">
    <name type="scientific">Vigna mungo</name>
    <name type="common">Black gram</name>
    <name type="synonym">Phaseolus mungo</name>
    <dbReference type="NCBI Taxonomy" id="3915"/>
    <lineage>
        <taxon>Eukaryota</taxon>
        <taxon>Viridiplantae</taxon>
        <taxon>Streptophyta</taxon>
        <taxon>Embryophyta</taxon>
        <taxon>Tracheophyta</taxon>
        <taxon>Spermatophyta</taxon>
        <taxon>Magnoliopsida</taxon>
        <taxon>eudicotyledons</taxon>
        <taxon>Gunneridae</taxon>
        <taxon>Pentapetalae</taxon>
        <taxon>rosids</taxon>
        <taxon>fabids</taxon>
        <taxon>Fabales</taxon>
        <taxon>Fabaceae</taxon>
        <taxon>Papilionoideae</taxon>
        <taxon>50 kb inversion clade</taxon>
        <taxon>NPAAA clade</taxon>
        <taxon>indigoferoid/millettioid clade</taxon>
        <taxon>Phaseoleae</taxon>
        <taxon>Vigna</taxon>
    </lineage>
</organism>
<feature type="compositionally biased region" description="Basic and acidic residues" evidence="12">
    <location>
        <begin position="515"/>
        <end position="529"/>
    </location>
</feature>
<dbReference type="GO" id="GO:0046872">
    <property type="term" value="F:metal ion binding"/>
    <property type="evidence" value="ECO:0007669"/>
    <property type="project" value="UniProtKB-KW"/>
</dbReference>
<gene>
    <name evidence="14" type="ORF">V8G54_023747</name>
</gene>
<protein>
    <recommendedName>
        <fullName evidence="3">peroxidase</fullName>
        <ecNumber evidence="3">1.11.1.7</ecNumber>
    </recommendedName>
</protein>
<keyword evidence="5" id="KW-0349">Heme</keyword>